<dbReference type="Pfam" id="PF02305">
    <property type="entry name" value="Phage_F"/>
    <property type="match status" value="1"/>
</dbReference>
<comment type="similarity">
    <text evidence="2">Belongs to the microviridae F protein family.</text>
</comment>
<keyword evidence="5" id="KW-0946">Virion</keyword>
<dbReference type="GO" id="GO:0005198">
    <property type="term" value="F:structural molecule activity"/>
    <property type="evidence" value="ECO:0007669"/>
    <property type="project" value="InterPro"/>
</dbReference>
<protein>
    <submittedName>
        <fullName evidence="6">Major capsid protein</fullName>
    </submittedName>
</protein>
<accession>A0A976N1R7</accession>
<dbReference type="InterPro" id="IPR003514">
    <property type="entry name" value="Microviridae_protein_F"/>
</dbReference>
<dbReference type="GO" id="GO:0039615">
    <property type="term" value="C:T=1 icosahedral viral capsid"/>
    <property type="evidence" value="ECO:0007669"/>
    <property type="project" value="UniProtKB-KW"/>
</dbReference>
<dbReference type="InterPro" id="IPR037002">
    <property type="entry name" value="Microviridae_protein_F_sf"/>
</dbReference>
<dbReference type="Gene3D" id="2.60.169.10">
    <property type="entry name" value="Microviridae F protein"/>
    <property type="match status" value="2"/>
</dbReference>
<reference evidence="6" key="1">
    <citation type="submission" date="2022-02" db="EMBL/GenBank/DDBJ databases">
        <title>Towards deciphering the DNA virus diversity associated with rodent species in the families Cricetidae and Heteromyidae.</title>
        <authorList>
            <person name="Lund M."/>
            <person name="Larsen B.B."/>
            <person name="Gryseels S."/>
            <person name="Kraberger S."/>
            <person name="Rowsey D.M."/>
            <person name="Steger L."/>
            <person name="Yule K.M."/>
            <person name="Upham N.S."/>
            <person name="Worobey M."/>
            <person name="Van Doorslaer K."/>
            <person name="Varsani A."/>
        </authorList>
    </citation>
    <scope>NUCLEOTIDE SEQUENCE</scope>
    <source>
        <strain evidence="6">UA08Rod_5306</strain>
    </source>
</reference>
<evidence type="ECO:0000256" key="1">
    <source>
        <dbReference type="ARBA" id="ARBA00004328"/>
    </source>
</evidence>
<name>A0A976N1R7_9VIRU</name>
<keyword evidence="4" id="KW-0167">Capsid protein</keyword>
<comment type="subcellular location">
    <subcellularLocation>
        <location evidence="1">Virion</location>
    </subcellularLocation>
</comment>
<keyword evidence="3" id="KW-1140">T=1 icosahedral capsid protein</keyword>
<evidence type="ECO:0000313" key="6">
    <source>
        <dbReference type="EMBL" id="UPW41185.1"/>
    </source>
</evidence>
<evidence type="ECO:0000256" key="3">
    <source>
        <dbReference type="ARBA" id="ARBA00022431"/>
    </source>
</evidence>
<evidence type="ECO:0000256" key="2">
    <source>
        <dbReference type="ARBA" id="ARBA00009963"/>
    </source>
</evidence>
<dbReference type="SUPFAM" id="SSF88645">
    <property type="entry name" value="ssDNA viruses"/>
    <property type="match status" value="1"/>
</dbReference>
<dbReference type="InterPro" id="IPR016184">
    <property type="entry name" value="Capsid/spike_ssDNA_virus"/>
</dbReference>
<sequence length="554" mass="62674">MNRNTENHFALNPTNLDIQRSKFDRSTQHKTTFNTGDLIPIFVDEVLPGDTITMDIGAAIRMSTPIYPVMDNAFIDIYFFSIPNRLVWEHWREFCGENRTTFWEQEVEYAIPQVKAPVGGWAKGTIADYMGIPTKVENISISSLFFRAYCLVYNEWFRDENLKNPCMISLDETTQTGSNGTNYITDTQNGGMPCKVAKYHDYFTSALPEPQKGPPVLLPLGESAPVWAGNPLINEGKIPAKNAITFLRTTTNQPSPDNSSLGLKRTGNNQQSTLFEYAVTQTGGASSIYPTNLMADLTQATAATINQLRQAFAIQHMYEKDARGGTRYIEVIKTHFGVNSPDSRLQRPEYLGGCRKVIGMDQVLQTSSTDTTSPQGNTAAYSLTNLHDSLFTKSFTEHEIILGLACVRTENTYQQGIERMFSRKDRFDYYWPSLANIGEQAILNKEIYAQGTTADEEAFGYQEAWAEYRYKPSRVSGAFRSNYAQSLDAWHYADYYESQPILGSTWIDETRANVNRTIAVQDELEDQFIADFYFKLKMARPMPIYSIPGLIDHH</sequence>
<proteinExistence type="inferred from homology"/>
<dbReference type="EMBL" id="OM869554">
    <property type="protein sequence ID" value="UPW41185.1"/>
    <property type="molecule type" value="Genomic_DNA"/>
</dbReference>
<organism evidence="6">
    <name type="scientific">Sigmofec virus UA08Rod_5306</name>
    <dbReference type="NCBI Taxonomy" id="2929417"/>
    <lineage>
        <taxon>Viruses</taxon>
        <taxon>Monodnaviria</taxon>
        <taxon>Sangervirae</taxon>
        <taxon>Phixviricota</taxon>
        <taxon>Malgrandaviricetes</taxon>
        <taxon>Petitvirales</taxon>
        <taxon>Microviridae</taxon>
    </lineage>
</organism>
<evidence type="ECO:0000256" key="5">
    <source>
        <dbReference type="ARBA" id="ARBA00022844"/>
    </source>
</evidence>
<evidence type="ECO:0000256" key="4">
    <source>
        <dbReference type="ARBA" id="ARBA00022561"/>
    </source>
</evidence>